<dbReference type="GO" id="GO:0009347">
    <property type="term" value="C:aspartate carbamoyltransferase complex"/>
    <property type="evidence" value="ECO:0007669"/>
    <property type="project" value="InterPro"/>
</dbReference>
<keyword evidence="7" id="KW-1185">Reference proteome</keyword>
<dbReference type="EMBL" id="JACRTK010000003">
    <property type="protein sequence ID" value="MBC8591189.1"/>
    <property type="molecule type" value="Genomic_DNA"/>
</dbReference>
<name>A0A926F3F3_9FIRM</name>
<evidence type="ECO:0000256" key="2">
    <source>
        <dbReference type="ARBA" id="ARBA00022833"/>
    </source>
</evidence>
<dbReference type="NCBIfam" id="NF002063">
    <property type="entry name" value="PRK00893.1-3"/>
    <property type="match status" value="1"/>
</dbReference>
<protein>
    <submittedName>
        <fullName evidence="6">Aspartate carbamoyltransferase regulatory subunit</fullName>
    </submittedName>
</protein>
<feature type="domain" description="Aspartate carbamoyltransferase regulatory subunit N-terminal" evidence="4">
    <location>
        <begin position="3"/>
        <end position="90"/>
    </location>
</feature>
<dbReference type="PANTHER" id="PTHR35805:SF1">
    <property type="entry name" value="ASPARTATE CARBAMOYLTRANSFERASE REGULATORY CHAIN"/>
    <property type="match status" value="1"/>
</dbReference>
<evidence type="ECO:0000259" key="5">
    <source>
        <dbReference type="Pfam" id="PF02748"/>
    </source>
</evidence>
<evidence type="ECO:0000259" key="4">
    <source>
        <dbReference type="Pfam" id="PF01948"/>
    </source>
</evidence>
<keyword evidence="2" id="KW-0862">Zinc</keyword>
<proteinExistence type="predicted"/>
<dbReference type="RefSeq" id="WP_249324051.1">
    <property type="nucleotide sequence ID" value="NZ_JACRTK010000003.1"/>
</dbReference>
<sequence length="142" mass="16159">MLYIDSISNGIVIDHIKPGLGAKIFNYLDLDKVDFTVALIINAPSKTYGRKDLIKIENNMDLDLRILGFIDSNITINIIRDEKISEKINLSLPENVEGVVECKNPRCITSTERNIVHKFSLVDKETGSYKCDYCDQLYTWEG</sequence>
<evidence type="ECO:0000256" key="3">
    <source>
        <dbReference type="ARBA" id="ARBA00022975"/>
    </source>
</evidence>
<dbReference type="Gene3D" id="3.30.70.140">
    <property type="entry name" value="Aspartate carbamoyltransferase regulatory subunit, N-terminal domain"/>
    <property type="match status" value="1"/>
</dbReference>
<dbReference type="Pfam" id="PF02748">
    <property type="entry name" value="PyrI_C"/>
    <property type="match status" value="1"/>
</dbReference>
<dbReference type="GO" id="GO:0046872">
    <property type="term" value="F:metal ion binding"/>
    <property type="evidence" value="ECO:0007669"/>
    <property type="project" value="UniProtKB-KW"/>
</dbReference>
<organism evidence="6 7">
    <name type="scientific">Wansuia hejianensis</name>
    <dbReference type="NCBI Taxonomy" id="2763667"/>
    <lineage>
        <taxon>Bacteria</taxon>
        <taxon>Bacillati</taxon>
        <taxon>Bacillota</taxon>
        <taxon>Clostridia</taxon>
        <taxon>Lachnospirales</taxon>
        <taxon>Lachnospiraceae</taxon>
        <taxon>Wansuia</taxon>
    </lineage>
</organism>
<dbReference type="InterPro" id="IPR036792">
    <property type="entry name" value="Asp_carbatrfase_reg_C_sf"/>
</dbReference>
<dbReference type="SUPFAM" id="SSF57825">
    <property type="entry name" value="Aspartate carbamoyltransferase, Regulatory-chain, C-terminal domain"/>
    <property type="match status" value="1"/>
</dbReference>
<dbReference type="InterPro" id="IPR036793">
    <property type="entry name" value="Asp_carbatrfase_reg_N_sf"/>
</dbReference>
<dbReference type="InterPro" id="IPR020542">
    <property type="entry name" value="Asp_carbamoyltrfase_reg_C"/>
</dbReference>
<evidence type="ECO:0000313" key="6">
    <source>
        <dbReference type="EMBL" id="MBC8591189.1"/>
    </source>
</evidence>
<keyword evidence="1" id="KW-0479">Metal-binding</keyword>
<dbReference type="InterPro" id="IPR002801">
    <property type="entry name" value="Asp_carbamoylTrfase_reg"/>
</dbReference>
<feature type="domain" description="Aspartate carbamoyltransferase regulatory subunit C-terminal" evidence="5">
    <location>
        <begin position="96"/>
        <end position="139"/>
    </location>
</feature>
<dbReference type="AlphaFoldDB" id="A0A926F3F3"/>
<dbReference type="GO" id="GO:0006207">
    <property type="term" value="P:'de novo' pyrimidine nucleobase biosynthetic process"/>
    <property type="evidence" value="ECO:0007669"/>
    <property type="project" value="InterPro"/>
</dbReference>
<dbReference type="SUPFAM" id="SSF54893">
    <property type="entry name" value="Aspartate carbamoyltransferase, Regulatory-chain, N-terminal domain"/>
    <property type="match status" value="1"/>
</dbReference>
<reference evidence="6 7" key="1">
    <citation type="submission" date="2020-08" db="EMBL/GenBank/DDBJ databases">
        <title>Genome public.</title>
        <authorList>
            <person name="Liu C."/>
            <person name="Sun Q."/>
        </authorList>
    </citation>
    <scope>NUCLEOTIDE SEQUENCE [LARGE SCALE GENOMIC DNA]</scope>
    <source>
        <strain evidence="6 7">NSJ-26</strain>
    </source>
</reference>
<accession>A0A926F3F3</accession>
<comment type="caution">
    <text evidence="6">The sequence shown here is derived from an EMBL/GenBank/DDBJ whole genome shotgun (WGS) entry which is preliminary data.</text>
</comment>
<dbReference type="InterPro" id="IPR020545">
    <property type="entry name" value="Asp_carbamoyltransf_reg_N"/>
</dbReference>
<evidence type="ECO:0000313" key="7">
    <source>
        <dbReference type="Proteomes" id="UP000601522"/>
    </source>
</evidence>
<dbReference type="Pfam" id="PF01948">
    <property type="entry name" value="PyrI"/>
    <property type="match status" value="1"/>
</dbReference>
<dbReference type="Gene3D" id="2.30.30.20">
    <property type="entry name" value="Aspartate carbamoyltransferase regulatory subunit, C-terminal domain"/>
    <property type="match status" value="1"/>
</dbReference>
<dbReference type="PANTHER" id="PTHR35805">
    <property type="entry name" value="ASPARTATE CARBAMOYLTRANSFERASE REGULATORY CHAIN"/>
    <property type="match status" value="1"/>
</dbReference>
<gene>
    <name evidence="6" type="ORF">H8689_08700</name>
</gene>
<keyword evidence="3" id="KW-0665">Pyrimidine biosynthesis</keyword>
<dbReference type="GO" id="GO:0006221">
    <property type="term" value="P:pyrimidine nucleotide biosynthetic process"/>
    <property type="evidence" value="ECO:0007669"/>
    <property type="project" value="UniProtKB-KW"/>
</dbReference>
<evidence type="ECO:0000256" key="1">
    <source>
        <dbReference type="ARBA" id="ARBA00022723"/>
    </source>
</evidence>
<dbReference type="Proteomes" id="UP000601522">
    <property type="component" value="Unassembled WGS sequence"/>
</dbReference>